<feature type="domain" description="Peptidase M16 C-terminal" evidence="9">
    <location>
        <begin position="197"/>
        <end position="359"/>
    </location>
</feature>
<dbReference type="GO" id="GO:0005739">
    <property type="term" value="C:mitochondrion"/>
    <property type="evidence" value="ECO:0007669"/>
    <property type="project" value="TreeGrafter"/>
</dbReference>
<dbReference type="InterPro" id="IPR032632">
    <property type="entry name" value="Peptidase_M16_M"/>
</dbReference>
<dbReference type="InterPro" id="IPR011249">
    <property type="entry name" value="Metalloenz_LuxS/M16"/>
</dbReference>
<dbReference type="MEROPS" id="M16.A01"/>
<dbReference type="GO" id="GO:0004222">
    <property type="term" value="F:metalloendopeptidase activity"/>
    <property type="evidence" value="ECO:0007669"/>
    <property type="project" value="InterPro"/>
</dbReference>
<keyword evidence="4" id="KW-0378">Hydrolase</keyword>
<feature type="domain" description="Peptidase M16 N-terminal" evidence="8">
    <location>
        <begin position="35"/>
        <end position="171"/>
    </location>
</feature>
<dbReference type="InterPro" id="IPR050626">
    <property type="entry name" value="Peptidase_M16"/>
</dbReference>
<keyword evidence="3" id="KW-0479">Metal-binding</keyword>
<dbReference type="Proteomes" id="UP000007264">
    <property type="component" value="Unassembled WGS sequence"/>
</dbReference>
<dbReference type="STRING" id="574566.I0YPV4"/>
<reference evidence="12 13" key="1">
    <citation type="journal article" date="2012" name="Genome Biol.">
        <title>The genome of the polar eukaryotic microalga coccomyxa subellipsoidea reveals traits of cold adaptation.</title>
        <authorList>
            <person name="Blanc G."/>
            <person name="Agarkova I."/>
            <person name="Grimwood J."/>
            <person name="Kuo A."/>
            <person name="Brueggeman A."/>
            <person name="Dunigan D."/>
            <person name="Gurnon J."/>
            <person name="Ladunga I."/>
            <person name="Lindquist E."/>
            <person name="Lucas S."/>
            <person name="Pangilinan J."/>
            <person name="Proschold T."/>
            <person name="Salamov A."/>
            <person name="Schmutz J."/>
            <person name="Weeks D."/>
            <person name="Yamada T."/>
            <person name="Claverie J.M."/>
            <person name="Grigoriev I."/>
            <person name="Van Etten J."/>
            <person name="Lomsadze A."/>
            <person name="Borodovsky M."/>
        </authorList>
    </citation>
    <scope>NUCLEOTIDE SEQUENCE [LARGE SCALE GENOMIC DNA]</scope>
    <source>
        <strain evidence="12 13">C-169</strain>
    </source>
</reference>
<dbReference type="GO" id="GO:0051603">
    <property type="term" value="P:proteolysis involved in protein catabolic process"/>
    <property type="evidence" value="ECO:0007669"/>
    <property type="project" value="TreeGrafter"/>
</dbReference>
<name>I0YPV4_COCSC</name>
<dbReference type="Pfam" id="PF05193">
    <property type="entry name" value="Peptidase_M16_C"/>
    <property type="match status" value="1"/>
</dbReference>
<dbReference type="GeneID" id="17038399"/>
<evidence type="ECO:0000259" key="8">
    <source>
        <dbReference type="Pfam" id="PF00675"/>
    </source>
</evidence>
<evidence type="ECO:0000256" key="3">
    <source>
        <dbReference type="ARBA" id="ARBA00022723"/>
    </source>
</evidence>
<dbReference type="InterPro" id="IPR011765">
    <property type="entry name" value="Pept_M16_N"/>
</dbReference>
<dbReference type="PANTHER" id="PTHR43690:SF18">
    <property type="entry name" value="INSULIN-DEGRADING ENZYME-RELATED"/>
    <property type="match status" value="1"/>
</dbReference>
<evidence type="ECO:0000313" key="13">
    <source>
        <dbReference type="Proteomes" id="UP000007264"/>
    </source>
</evidence>
<dbReference type="Pfam" id="PF00675">
    <property type="entry name" value="Peptidase_M16"/>
    <property type="match status" value="1"/>
</dbReference>
<feature type="domain" description="Peptidase M16 middle/third" evidence="10">
    <location>
        <begin position="377"/>
        <end position="654"/>
    </location>
</feature>
<proteinExistence type="inferred from homology"/>
<evidence type="ECO:0000259" key="10">
    <source>
        <dbReference type="Pfam" id="PF16187"/>
    </source>
</evidence>
<evidence type="ECO:0000256" key="1">
    <source>
        <dbReference type="ARBA" id="ARBA00007261"/>
    </source>
</evidence>
<evidence type="ECO:0000256" key="7">
    <source>
        <dbReference type="RuleBase" id="RU004447"/>
    </source>
</evidence>
<evidence type="ECO:0000313" key="12">
    <source>
        <dbReference type="EMBL" id="EIE20423.1"/>
    </source>
</evidence>
<comment type="caution">
    <text evidence="12">The sequence shown here is derived from an EMBL/GenBank/DDBJ whole genome shotgun (WGS) entry which is preliminary data.</text>
</comment>
<dbReference type="GO" id="GO:0043171">
    <property type="term" value="P:peptide catabolic process"/>
    <property type="evidence" value="ECO:0007669"/>
    <property type="project" value="TreeGrafter"/>
</dbReference>
<dbReference type="RefSeq" id="XP_005644967.1">
    <property type="nucleotide sequence ID" value="XM_005644910.1"/>
</dbReference>
<dbReference type="Pfam" id="PF22456">
    <property type="entry name" value="PqqF-like_C_4"/>
    <property type="match status" value="1"/>
</dbReference>
<dbReference type="SUPFAM" id="SSF63411">
    <property type="entry name" value="LuxS/MPP-like metallohydrolase"/>
    <property type="match status" value="4"/>
</dbReference>
<dbReference type="OrthoDB" id="952271at2759"/>
<dbReference type="FunFam" id="3.30.830.10:FF:000003">
    <property type="entry name" value="Insulin-degrading enzyme"/>
    <property type="match status" value="1"/>
</dbReference>
<evidence type="ECO:0000256" key="2">
    <source>
        <dbReference type="ARBA" id="ARBA00022670"/>
    </source>
</evidence>
<evidence type="ECO:0000259" key="11">
    <source>
        <dbReference type="Pfam" id="PF22456"/>
    </source>
</evidence>
<dbReference type="KEGG" id="csl:COCSUDRAFT_30601"/>
<keyword evidence="5" id="KW-0862">Zinc</keyword>
<dbReference type="FunFam" id="3.30.830.10:FF:000005">
    <property type="entry name" value="nardilysin isoform X1"/>
    <property type="match status" value="1"/>
</dbReference>
<evidence type="ECO:0000256" key="5">
    <source>
        <dbReference type="ARBA" id="ARBA00022833"/>
    </source>
</evidence>
<comment type="similarity">
    <text evidence="1 7">Belongs to the peptidase M16 family.</text>
</comment>
<protein>
    <recommendedName>
        <fullName evidence="14">Insulin-degrading enzyme</fullName>
    </recommendedName>
</protein>
<dbReference type="PANTHER" id="PTHR43690">
    <property type="entry name" value="NARDILYSIN"/>
    <property type="match status" value="1"/>
</dbReference>
<keyword evidence="6" id="KW-0482">Metalloprotease</keyword>
<organism evidence="12 13">
    <name type="scientific">Coccomyxa subellipsoidea (strain C-169)</name>
    <name type="common">Green microalga</name>
    <dbReference type="NCBI Taxonomy" id="574566"/>
    <lineage>
        <taxon>Eukaryota</taxon>
        <taxon>Viridiplantae</taxon>
        <taxon>Chlorophyta</taxon>
        <taxon>core chlorophytes</taxon>
        <taxon>Trebouxiophyceae</taxon>
        <taxon>Trebouxiophyceae incertae sedis</taxon>
        <taxon>Coccomyxaceae</taxon>
        <taxon>Coccomyxa</taxon>
        <taxon>Coccomyxa subellipsoidea</taxon>
    </lineage>
</organism>
<evidence type="ECO:0000259" key="9">
    <source>
        <dbReference type="Pfam" id="PF05193"/>
    </source>
</evidence>
<evidence type="ECO:0008006" key="14">
    <source>
        <dbReference type="Google" id="ProtNLM"/>
    </source>
</evidence>
<dbReference type="GO" id="GO:0046872">
    <property type="term" value="F:metal ion binding"/>
    <property type="evidence" value="ECO:0007669"/>
    <property type="project" value="UniProtKB-KW"/>
</dbReference>
<dbReference type="eggNOG" id="KOG0959">
    <property type="taxonomic scope" value="Eukaryota"/>
</dbReference>
<dbReference type="Pfam" id="PF16187">
    <property type="entry name" value="Peptidase_M16_M"/>
    <property type="match status" value="1"/>
</dbReference>
<accession>I0YPV4</accession>
<dbReference type="AlphaFoldDB" id="I0YPV4"/>
<evidence type="ECO:0000256" key="4">
    <source>
        <dbReference type="ARBA" id="ARBA00022801"/>
    </source>
</evidence>
<dbReference type="InterPro" id="IPR007863">
    <property type="entry name" value="Peptidase_M16_C"/>
</dbReference>
<dbReference type="PROSITE" id="PS00143">
    <property type="entry name" value="INSULINASE"/>
    <property type="match status" value="1"/>
</dbReference>
<evidence type="ECO:0000256" key="6">
    <source>
        <dbReference type="ARBA" id="ARBA00023049"/>
    </source>
</evidence>
<keyword evidence="13" id="KW-1185">Reference proteome</keyword>
<gene>
    <name evidence="12" type="ORF">COCSUDRAFT_30601</name>
</gene>
<feature type="domain" description="Coenzyme PQQ synthesis protein F-like C-terminal lobe" evidence="11">
    <location>
        <begin position="768"/>
        <end position="865"/>
    </location>
</feature>
<keyword evidence="2" id="KW-0645">Protease</keyword>
<dbReference type="EMBL" id="AGSI01000015">
    <property type="protein sequence ID" value="EIE20423.1"/>
    <property type="molecule type" value="Genomic_DNA"/>
</dbReference>
<dbReference type="InterPro" id="IPR001431">
    <property type="entry name" value="Pept_M16_Zn_BS"/>
</dbReference>
<dbReference type="Gene3D" id="3.30.830.10">
    <property type="entry name" value="Metalloenzyme, LuxS/M16 peptidase-like"/>
    <property type="match status" value="4"/>
</dbReference>
<dbReference type="GO" id="GO:0005829">
    <property type="term" value="C:cytosol"/>
    <property type="evidence" value="ECO:0007669"/>
    <property type="project" value="TreeGrafter"/>
</dbReference>
<dbReference type="FunFam" id="3.30.830.10:FF:000004">
    <property type="entry name" value="Putative insulin-degrading enzyme"/>
    <property type="match status" value="1"/>
</dbReference>
<dbReference type="InterPro" id="IPR054734">
    <property type="entry name" value="PqqF-like_C_4"/>
</dbReference>
<sequence>MGLGRAEADQEIIKPLSFKAQQFKRLVLDNKLEFLLVSDPELDKAGAAVDVRVGSLLDPKKMPGLAHFCEHMLFYASEKYPEEDAYSKFLSEHGGHTNAYTAAESTNYHFDCNWDSLEEALDRFAQFFISPLISEDGVEREVNAVDSEHNKNLNTDAWRQMQLWRHTANPGHPFNRFSTGNLDTLLHTPKERGLIPHEEVQAFHARHYSSNLMRGALVGRQPLAELEALVRAKFGAVPNTDLPVPHFPEDVLTEQQTGQLLRVVPQKEGHRLDLQWAVPPEQTVYRVTPCGYLGHLIGHEGFGSPFAVLKARGWATGLSAGEGGSSFSARSFFTVVGAGLEHIEEIVGIIFAYIGLVSKQDGACAIFDIHGPLCSTFNTKAPPLKPFLNTSSACGQEMTVFDFGVACCLEQEFSEEAVRAVLRELTPRNLRMMIASKRYKGQTTLTEPWYGTEYSQEAISSEWLSAWASAVAPPELHLPHDNPFISSDFTLIDVKDTEEVRPEVCHEGSLLRMWHKPSTRFDTPKAVIYLHFACPEAYTSPEAGVLTRLYVKLLSDYLNEIAYDAELAGLSWGLNSTTTGFLVSFFGYSHKLMELVCQVLHKVGTFAVEDDRFLVQKEALAKEYANARYQQPYQTAMYETAVALEARRWHTNEYEAVIGDLQPSDLTAFAGRLFSRCFAEGYATGNFSKEQASDLTAVVESLLTEQVRARPLFPSQRPEKRVVRLPAGKPALLSVPAPNDANENSAVVLTYQVGPDDLARNALAELAVQCCRRDAFHTLRTVEQLGYMVWLAGLPTLTVRAVAFVVQSSAFSAVHLEQRCEAFVGAQLARLAELDADSFASQARELAKAKLEKPKRLRELAARDWREIDDGTLIFDRPAAEVAALRTLSKADVLQFFQVGARLLEKEIHIERKKKERRNAIEGTP</sequence>